<dbReference type="InterPro" id="IPR017452">
    <property type="entry name" value="GPCR_Rhodpsn_7TM"/>
</dbReference>
<reference evidence="11" key="1">
    <citation type="submission" date="2021-04" db="EMBL/GenBank/DDBJ databases">
        <authorList>
            <consortium name="Molecular Ecology Group"/>
        </authorList>
    </citation>
    <scope>NUCLEOTIDE SEQUENCE</scope>
</reference>
<dbReference type="EMBL" id="CAJHNH020004890">
    <property type="protein sequence ID" value="CAG5131822.1"/>
    <property type="molecule type" value="Genomic_DNA"/>
</dbReference>
<evidence type="ECO:0000256" key="4">
    <source>
        <dbReference type="ARBA" id="ARBA00023040"/>
    </source>
</evidence>
<evidence type="ECO:0000313" key="11">
    <source>
        <dbReference type="EMBL" id="CAG5131822.1"/>
    </source>
</evidence>
<dbReference type="InterPro" id="IPR000276">
    <property type="entry name" value="GPCR_Rhodpsn"/>
</dbReference>
<keyword evidence="2 8" id="KW-0812">Transmembrane</keyword>
<evidence type="ECO:0000256" key="9">
    <source>
        <dbReference type="SAM" id="Phobius"/>
    </source>
</evidence>
<feature type="transmembrane region" description="Helical" evidence="9">
    <location>
        <begin position="202"/>
        <end position="219"/>
    </location>
</feature>
<feature type="domain" description="G-protein coupled receptors family 1 profile" evidence="10">
    <location>
        <begin position="1"/>
        <end position="268"/>
    </location>
</feature>
<keyword evidence="6 8" id="KW-0675">Receptor</keyword>
<keyword evidence="7 8" id="KW-0807">Transducer</keyword>
<keyword evidence="3 9" id="KW-1133">Transmembrane helix</keyword>
<evidence type="ECO:0000256" key="3">
    <source>
        <dbReference type="ARBA" id="ARBA00022989"/>
    </source>
</evidence>
<proteinExistence type="inferred from homology"/>
<organism evidence="11 12">
    <name type="scientific">Candidula unifasciata</name>
    <dbReference type="NCBI Taxonomy" id="100452"/>
    <lineage>
        <taxon>Eukaryota</taxon>
        <taxon>Metazoa</taxon>
        <taxon>Spiralia</taxon>
        <taxon>Lophotrochozoa</taxon>
        <taxon>Mollusca</taxon>
        <taxon>Gastropoda</taxon>
        <taxon>Heterobranchia</taxon>
        <taxon>Euthyneura</taxon>
        <taxon>Panpulmonata</taxon>
        <taxon>Eupulmonata</taxon>
        <taxon>Stylommatophora</taxon>
        <taxon>Helicina</taxon>
        <taxon>Helicoidea</taxon>
        <taxon>Geomitridae</taxon>
        <taxon>Candidula</taxon>
    </lineage>
</organism>
<dbReference type="PROSITE" id="PS50262">
    <property type="entry name" value="G_PROTEIN_RECEP_F1_2"/>
    <property type="match status" value="1"/>
</dbReference>
<feature type="transmembrane region" description="Helical" evidence="9">
    <location>
        <begin position="12"/>
        <end position="35"/>
    </location>
</feature>
<evidence type="ECO:0000313" key="12">
    <source>
        <dbReference type="Proteomes" id="UP000678393"/>
    </source>
</evidence>
<evidence type="ECO:0000256" key="1">
    <source>
        <dbReference type="ARBA" id="ARBA00004141"/>
    </source>
</evidence>
<dbReference type="SUPFAM" id="SSF81321">
    <property type="entry name" value="Family A G protein-coupled receptor-like"/>
    <property type="match status" value="1"/>
</dbReference>
<dbReference type="GO" id="GO:0005886">
    <property type="term" value="C:plasma membrane"/>
    <property type="evidence" value="ECO:0007669"/>
    <property type="project" value="TreeGrafter"/>
</dbReference>
<dbReference type="OrthoDB" id="9990906at2759"/>
<dbReference type="CDD" id="cd14978">
    <property type="entry name" value="7tmA_FMRFamide_R-like"/>
    <property type="match status" value="1"/>
</dbReference>
<dbReference type="AlphaFoldDB" id="A0A8S3ZVB8"/>
<evidence type="ECO:0000256" key="8">
    <source>
        <dbReference type="RuleBase" id="RU000688"/>
    </source>
</evidence>
<sequence>MSRKPQRSSKAAVYLIGLAVADTCALYSGLLRHFVRKVTGWDFRHISEVSCKINIWLVYASLDISVWILVALTIERFLSVFFQHPVKIYCSRMSSKVAVTCIVISILVLDTHILYGYGDSLTGDTQLKNLCTAISDNYNSFFIYDYPWIEFCFHFVIPIIVLTIGNFSIGAKVLLVRRSLRRFPRQPYNDRLLRATSRRGRLSRLTVTLFALTLVFMFTEAPCKVFYILKALGLKHIDTTADAGVFNIMYTTANLSMYVNKSINFILYCFTGSRFRHELMSMFKKQKTRTNTTNPVREG</sequence>
<dbReference type="PANTHER" id="PTHR24243">
    <property type="entry name" value="G-PROTEIN COUPLED RECEPTOR"/>
    <property type="match status" value="1"/>
</dbReference>
<feature type="transmembrane region" description="Helical" evidence="9">
    <location>
        <begin position="148"/>
        <end position="175"/>
    </location>
</feature>
<keyword evidence="4 8" id="KW-0297">G-protein coupled receptor</keyword>
<name>A0A8S3ZVB8_9EUPU</name>
<evidence type="ECO:0000259" key="10">
    <source>
        <dbReference type="PROSITE" id="PS50262"/>
    </source>
</evidence>
<dbReference type="GO" id="GO:0004930">
    <property type="term" value="F:G protein-coupled receptor activity"/>
    <property type="evidence" value="ECO:0007669"/>
    <property type="project" value="UniProtKB-KW"/>
</dbReference>
<protein>
    <recommendedName>
        <fullName evidence="10">G-protein coupled receptors family 1 profile domain-containing protein</fullName>
    </recommendedName>
</protein>
<dbReference type="Pfam" id="PF00001">
    <property type="entry name" value="7tm_1"/>
    <property type="match status" value="1"/>
</dbReference>
<evidence type="ECO:0000256" key="5">
    <source>
        <dbReference type="ARBA" id="ARBA00023136"/>
    </source>
</evidence>
<dbReference type="PROSITE" id="PS00237">
    <property type="entry name" value="G_PROTEIN_RECEP_F1_1"/>
    <property type="match status" value="1"/>
</dbReference>
<comment type="subcellular location">
    <subcellularLocation>
        <location evidence="1">Membrane</location>
        <topology evidence="1">Multi-pass membrane protein</topology>
    </subcellularLocation>
</comment>
<keyword evidence="5 9" id="KW-0472">Membrane</keyword>
<accession>A0A8S3ZVB8</accession>
<evidence type="ECO:0000256" key="7">
    <source>
        <dbReference type="ARBA" id="ARBA00023224"/>
    </source>
</evidence>
<feature type="transmembrane region" description="Helical" evidence="9">
    <location>
        <begin position="55"/>
        <end position="74"/>
    </location>
</feature>
<gene>
    <name evidence="11" type="ORF">CUNI_LOCUS17380</name>
</gene>
<comment type="caution">
    <text evidence="11">The sequence shown here is derived from an EMBL/GenBank/DDBJ whole genome shotgun (WGS) entry which is preliminary data.</text>
</comment>
<evidence type="ECO:0000256" key="2">
    <source>
        <dbReference type="ARBA" id="ARBA00022692"/>
    </source>
</evidence>
<dbReference type="PANTHER" id="PTHR24243:SF230">
    <property type="entry name" value="G-PROTEIN COUPLED RECEPTORS FAMILY 1 PROFILE DOMAIN-CONTAINING PROTEIN"/>
    <property type="match status" value="1"/>
</dbReference>
<dbReference type="Gene3D" id="1.20.1070.10">
    <property type="entry name" value="Rhodopsin 7-helix transmembrane proteins"/>
    <property type="match status" value="1"/>
</dbReference>
<evidence type="ECO:0000256" key="6">
    <source>
        <dbReference type="ARBA" id="ARBA00023170"/>
    </source>
</evidence>
<comment type="similarity">
    <text evidence="8">Belongs to the G-protein coupled receptor 1 family.</text>
</comment>
<dbReference type="Proteomes" id="UP000678393">
    <property type="component" value="Unassembled WGS sequence"/>
</dbReference>
<dbReference type="PRINTS" id="PR00237">
    <property type="entry name" value="GPCRRHODOPSN"/>
</dbReference>
<keyword evidence="12" id="KW-1185">Reference proteome</keyword>
<feature type="transmembrane region" description="Helical" evidence="9">
    <location>
        <begin position="95"/>
        <end position="115"/>
    </location>
</feature>